<dbReference type="InterPro" id="IPR051485">
    <property type="entry name" value="SR-CTD_assoc_factor"/>
</dbReference>
<dbReference type="OrthoDB" id="377209at2759"/>
<feature type="compositionally biased region" description="Basic and acidic residues" evidence="2">
    <location>
        <begin position="24"/>
        <end position="43"/>
    </location>
</feature>
<feature type="compositionally biased region" description="Acidic residues" evidence="2">
    <location>
        <begin position="435"/>
        <end position="448"/>
    </location>
</feature>
<feature type="region of interest" description="Disordered" evidence="2">
    <location>
        <begin position="1"/>
        <end position="43"/>
    </location>
</feature>
<dbReference type="AlphaFoldDB" id="A0A0J8QGW5"/>
<dbReference type="SUPFAM" id="SSF109905">
    <property type="entry name" value="Surp module (SWAP domain)"/>
    <property type="match status" value="1"/>
</dbReference>
<keyword evidence="1" id="KW-0694">RNA-binding</keyword>
<dbReference type="InterPro" id="IPR008942">
    <property type="entry name" value="ENTH_VHS"/>
</dbReference>
<dbReference type="InterPro" id="IPR006569">
    <property type="entry name" value="CID_dom"/>
</dbReference>
<feature type="compositionally biased region" description="Basic and acidic residues" evidence="2">
    <location>
        <begin position="159"/>
        <end position="169"/>
    </location>
</feature>
<dbReference type="Proteomes" id="UP000054559">
    <property type="component" value="Unassembled WGS sequence"/>
</dbReference>
<feature type="region of interest" description="Disordered" evidence="2">
    <location>
        <begin position="679"/>
        <end position="728"/>
    </location>
</feature>
<gene>
    <name evidence="4" type="ORF">CISG_00011</name>
</gene>
<dbReference type="GO" id="GO:0006396">
    <property type="term" value="P:RNA processing"/>
    <property type="evidence" value="ECO:0007669"/>
    <property type="project" value="InterPro"/>
</dbReference>
<reference evidence="5" key="1">
    <citation type="journal article" date="2010" name="Genome Res.">
        <title>Population genomic sequencing of Coccidioides fungi reveals recent hybridization and transposon control.</title>
        <authorList>
            <person name="Neafsey D.E."/>
            <person name="Barker B.M."/>
            <person name="Sharpton T.J."/>
            <person name="Stajich J.E."/>
            <person name="Park D.J."/>
            <person name="Whiston E."/>
            <person name="Hung C.-Y."/>
            <person name="McMahan C."/>
            <person name="White J."/>
            <person name="Sykes S."/>
            <person name="Heiman D."/>
            <person name="Young S."/>
            <person name="Zeng Q."/>
            <person name="Abouelleil A."/>
            <person name="Aftuck L."/>
            <person name="Bessette D."/>
            <person name="Brown A."/>
            <person name="FitzGerald M."/>
            <person name="Lui A."/>
            <person name="Macdonald J.P."/>
            <person name="Priest M."/>
            <person name="Orbach M.J."/>
            <person name="Galgiani J.N."/>
            <person name="Kirkland T.N."/>
            <person name="Cole G.T."/>
            <person name="Birren B.W."/>
            <person name="Henn M.R."/>
            <person name="Taylor J.W."/>
            <person name="Rounsley S.D."/>
        </authorList>
    </citation>
    <scope>NUCLEOTIDE SEQUENCE [LARGE SCALE GENOMIC DNA]</scope>
    <source>
        <strain evidence="5">RMSCC 3703</strain>
    </source>
</reference>
<dbReference type="EMBL" id="DS268118">
    <property type="protein sequence ID" value="KMU71701.1"/>
    <property type="molecule type" value="Genomic_DNA"/>
</dbReference>
<organism evidence="4 5">
    <name type="scientific">Coccidioides immitis RMSCC 3703</name>
    <dbReference type="NCBI Taxonomy" id="454286"/>
    <lineage>
        <taxon>Eukaryota</taxon>
        <taxon>Fungi</taxon>
        <taxon>Dikarya</taxon>
        <taxon>Ascomycota</taxon>
        <taxon>Pezizomycotina</taxon>
        <taxon>Eurotiomycetes</taxon>
        <taxon>Eurotiomycetidae</taxon>
        <taxon>Onygenales</taxon>
        <taxon>Onygenaceae</taxon>
        <taxon>Coccidioides</taxon>
    </lineage>
</organism>
<feature type="region of interest" description="Disordered" evidence="2">
    <location>
        <begin position="287"/>
        <end position="306"/>
    </location>
</feature>
<dbReference type="PANTHER" id="PTHR23140">
    <property type="entry name" value="RNA PROCESSING PROTEIN LD23810P"/>
    <property type="match status" value="1"/>
</dbReference>
<dbReference type="PROSITE" id="PS51391">
    <property type="entry name" value="CID"/>
    <property type="match status" value="1"/>
</dbReference>
<dbReference type="PANTHER" id="PTHR23140:SF0">
    <property type="entry name" value="U2 SNRNP-ASSOCIATED SURP MOTIF-CONTAINING PROTEIN"/>
    <property type="match status" value="1"/>
</dbReference>
<dbReference type="InterPro" id="IPR035967">
    <property type="entry name" value="SWAP/Surp_sf"/>
</dbReference>
<evidence type="ECO:0000313" key="4">
    <source>
        <dbReference type="EMBL" id="KMU71701.1"/>
    </source>
</evidence>
<dbReference type="Pfam" id="PF01805">
    <property type="entry name" value="Surp"/>
    <property type="match status" value="1"/>
</dbReference>
<accession>A0A0J8QGW5</accession>
<dbReference type="Gene3D" id="1.10.10.790">
    <property type="entry name" value="Surp module"/>
    <property type="match status" value="1"/>
</dbReference>
<dbReference type="GO" id="GO:0003723">
    <property type="term" value="F:RNA binding"/>
    <property type="evidence" value="ECO:0007669"/>
    <property type="project" value="UniProtKB-KW"/>
</dbReference>
<dbReference type="STRING" id="454286.A0A0J8QGW5"/>
<dbReference type="GO" id="GO:0005634">
    <property type="term" value="C:nucleus"/>
    <property type="evidence" value="ECO:0007669"/>
    <property type="project" value="TreeGrafter"/>
</dbReference>
<name>A0A0J8QGW5_COCIT</name>
<dbReference type="InterPro" id="IPR000061">
    <property type="entry name" value="Surp"/>
</dbReference>
<evidence type="ECO:0000313" key="5">
    <source>
        <dbReference type="Proteomes" id="UP000054559"/>
    </source>
</evidence>
<proteinExistence type="predicted"/>
<feature type="region of interest" description="Disordered" evidence="2">
    <location>
        <begin position="748"/>
        <end position="819"/>
    </location>
</feature>
<dbReference type="Gene3D" id="1.25.40.90">
    <property type="match status" value="1"/>
</dbReference>
<evidence type="ECO:0000259" key="3">
    <source>
        <dbReference type="PROSITE" id="PS51391"/>
    </source>
</evidence>
<dbReference type="SMART" id="SM00582">
    <property type="entry name" value="RPR"/>
    <property type="match status" value="1"/>
</dbReference>
<protein>
    <recommendedName>
        <fullName evidence="3">CID domain-containing protein</fullName>
    </recommendedName>
</protein>
<evidence type="ECO:0000256" key="1">
    <source>
        <dbReference type="ARBA" id="ARBA00022884"/>
    </source>
</evidence>
<feature type="domain" description="CID" evidence="3">
    <location>
        <begin position="468"/>
        <end position="672"/>
    </location>
</feature>
<feature type="compositionally biased region" description="Basic and acidic residues" evidence="2">
    <location>
        <begin position="679"/>
        <end position="689"/>
    </location>
</feature>
<feature type="region of interest" description="Disordered" evidence="2">
    <location>
        <begin position="435"/>
        <end position="468"/>
    </location>
</feature>
<feature type="region of interest" description="Disordered" evidence="2">
    <location>
        <begin position="552"/>
        <end position="573"/>
    </location>
</feature>
<sequence>MPDDQKTKPFPELSSKLTAPAKKSLFERQKAEAEAKRAREKAETAAVYEDFVKSFENDGDSSAPFATAGRSNTYRHGNLGAVHSVGGPARRHFTSGTMKGSAIGSLGPPPSQFSKKRTYDGYPASSRDRDTNRGLFAFENSSGPVDSAFRTSDDEEEKSAEKKEEERAAAKPTLHLSSLPPGTSPAVVKALIPPVLVVDNVKIIPPANQGGGERKVWSAIVTLAKETAATDMDTVVSSLQNKYLGWGFYLSISRHLSSASISSAMPVTPGLASLTFQPFGARPLSHGPGTFSRGPPGPHRSGFAPPASYGASYGSRGPALQVDVKPPSDLRQLKLIHKTLENLLTYGPEFEALLMSRPQVQKEEKWAWIWNPRSVGGVWYRWKLWDILTNSKKNNKTNRIRGAPTYIFENGPSWIAPEKKLNFEFITQLDQFVSDEDYDSSEDDESDREEERRIAEVSNESNDGIGHLNPLQKAKLVHLLARLPTSNTKLRRGDVARVTSFAINHAGEGGDEVVNLIVSNVKHPLAYTAANPDRQPDESEALNAKIDENMQLKEGDGDGEASEQNLKPASKEKLDKSPAKLVGLYIISDILSSSSTSGVRHAWRYRQLFETALKNHKVFEHLGRLEKELGWGRLKVEKWRRSIGNLLGLWESWCVFPQSSHEHFVQVFEQPPLTEKEIAEEKARAEAEKSAAAFGGKGKSKWRSVEDVGGNTDTSVVEPTMDDENIDMDIDGAPILDEESLDAQSMSDIDGIPMEDSDMDVDGQPLNDESPEGQDQGSVLPVEGKQPSKPEPKTPEPPAKRVGPRQKICLQNRILNRGW</sequence>
<evidence type="ECO:0000256" key="2">
    <source>
        <dbReference type="SAM" id="MobiDB-lite"/>
    </source>
</evidence>
<feature type="region of interest" description="Disordered" evidence="2">
    <location>
        <begin position="58"/>
        <end position="180"/>
    </location>
</feature>